<dbReference type="AlphaFoldDB" id="A0A1L0D940"/>
<dbReference type="InterPro" id="IPR036291">
    <property type="entry name" value="NAD(P)-bd_dom_sf"/>
</dbReference>
<accession>A0A1L0D940</accession>
<proteinExistence type="predicted"/>
<dbReference type="SUPFAM" id="SSF51735">
    <property type="entry name" value="NAD(P)-binding Rossmann-fold domains"/>
    <property type="match status" value="1"/>
</dbReference>
<evidence type="ECO:0000313" key="3">
    <source>
        <dbReference type="Proteomes" id="UP000182259"/>
    </source>
</evidence>
<reference evidence="2 3" key="1">
    <citation type="submission" date="2016-10" db="EMBL/GenBank/DDBJ databases">
        <authorList>
            <person name="de Groot N.N."/>
        </authorList>
    </citation>
    <scope>NUCLEOTIDE SEQUENCE [LARGE SCALE GENOMIC DNA]</scope>
    <source>
        <strain evidence="2 3">PYCC 4715</strain>
    </source>
</reference>
<name>A0A1L0D940_9ASCO</name>
<dbReference type="Pfam" id="PF13380">
    <property type="entry name" value="CoA_binding_2"/>
    <property type="match status" value="1"/>
</dbReference>
<protein>
    <submittedName>
        <fullName evidence="2">CIC11C00000003088</fullName>
    </submittedName>
</protein>
<evidence type="ECO:0000259" key="1">
    <source>
        <dbReference type="Pfam" id="PF13380"/>
    </source>
</evidence>
<dbReference type="Proteomes" id="UP000182259">
    <property type="component" value="Chromosome II"/>
</dbReference>
<feature type="domain" description="CoA-binding" evidence="1">
    <location>
        <begin position="15"/>
        <end position="153"/>
    </location>
</feature>
<dbReference type="EMBL" id="LT635765">
    <property type="protein sequence ID" value="SGZ52504.1"/>
    <property type="molecule type" value="Genomic_DNA"/>
</dbReference>
<dbReference type="Gene3D" id="3.40.50.720">
    <property type="entry name" value="NAD(P)-binding Rossmann-like Domain"/>
    <property type="match status" value="1"/>
</dbReference>
<sequence>MSMKTKIKSFFDSGRQYAVVGASKNPSKFGFKILSWYVSRELPVVPVNPNEPEILGQTVVSSVTEILEALKSKQDIDHHKLSQANGLSISFLTPPPITLKTLDEIASFPDYKSIVKGLWFQPGSYDQLVLEKAQDIGLNDITVHEDECILVRGDEGMYSANL</sequence>
<dbReference type="InterPro" id="IPR003781">
    <property type="entry name" value="CoA-bd"/>
</dbReference>
<organism evidence="2 3">
    <name type="scientific">Sungouiella intermedia</name>
    <dbReference type="NCBI Taxonomy" id="45354"/>
    <lineage>
        <taxon>Eukaryota</taxon>
        <taxon>Fungi</taxon>
        <taxon>Dikarya</taxon>
        <taxon>Ascomycota</taxon>
        <taxon>Saccharomycotina</taxon>
        <taxon>Pichiomycetes</taxon>
        <taxon>Metschnikowiaceae</taxon>
        <taxon>Sungouiella</taxon>
    </lineage>
</organism>
<gene>
    <name evidence="2" type="ORF">SAMEA4029009_CIC11G00000003088</name>
</gene>
<evidence type="ECO:0000313" key="2">
    <source>
        <dbReference type="EMBL" id="SGZ52504.1"/>
    </source>
</evidence>
<dbReference type="PANTHER" id="PTHR33303">
    <property type="entry name" value="CYTOPLASMIC PROTEIN-RELATED"/>
    <property type="match status" value="1"/>
</dbReference>
<dbReference type="PANTHER" id="PTHR33303:SF2">
    <property type="entry name" value="COA-BINDING DOMAIN-CONTAINING PROTEIN"/>
    <property type="match status" value="1"/>
</dbReference>